<comment type="similarity">
    <text evidence="2 7">Belongs to the plant cysteine rich small secretory peptide family. Epidermal patterning factor subfamily.</text>
</comment>
<dbReference type="OrthoDB" id="1874659at2759"/>
<evidence type="ECO:0000256" key="6">
    <source>
        <dbReference type="ARBA" id="ARBA00023157"/>
    </source>
</evidence>
<reference evidence="8" key="1">
    <citation type="submission" date="2020-09" db="EMBL/GenBank/DDBJ databases">
        <title>Genome-Enabled Discovery of Anthraquinone Biosynthesis in Senna tora.</title>
        <authorList>
            <person name="Kang S.-H."/>
            <person name="Pandey R.P."/>
            <person name="Lee C.-M."/>
            <person name="Sim J.-S."/>
            <person name="Jeong J.-T."/>
            <person name="Choi B.-S."/>
            <person name="Jung M."/>
            <person name="Ginzburg D."/>
            <person name="Zhao K."/>
            <person name="Won S.Y."/>
            <person name="Oh T.-J."/>
            <person name="Yu Y."/>
            <person name="Kim N.-H."/>
            <person name="Lee O.R."/>
            <person name="Lee T.-H."/>
            <person name="Bashyal P."/>
            <person name="Kim T.-S."/>
            <person name="Lee W.-H."/>
            <person name="Kawkins C."/>
            <person name="Kim C.-K."/>
            <person name="Kim J.S."/>
            <person name="Ahn B.O."/>
            <person name="Rhee S.Y."/>
            <person name="Sohng J.K."/>
        </authorList>
    </citation>
    <scope>NUCLEOTIDE SEQUENCE</scope>
    <source>
        <tissue evidence="8">Leaf</tissue>
    </source>
</reference>
<organism evidence="8 9">
    <name type="scientific">Senna tora</name>
    <dbReference type="NCBI Taxonomy" id="362788"/>
    <lineage>
        <taxon>Eukaryota</taxon>
        <taxon>Viridiplantae</taxon>
        <taxon>Streptophyta</taxon>
        <taxon>Embryophyta</taxon>
        <taxon>Tracheophyta</taxon>
        <taxon>Spermatophyta</taxon>
        <taxon>Magnoliopsida</taxon>
        <taxon>eudicotyledons</taxon>
        <taxon>Gunneridae</taxon>
        <taxon>Pentapetalae</taxon>
        <taxon>rosids</taxon>
        <taxon>fabids</taxon>
        <taxon>Fabales</taxon>
        <taxon>Fabaceae</taxon>
        <taxon>Caesalpinioideae</taxon>
        <taxon>Cassia clade</taxon>
        <taxon>Senna</taxon>
    </lineage>
</organism>
<dbReference type="GO" id="GO:0010052">
    <property type="term" value="P:guard cell differentiation"/>
    <property type="evidence" value="ECO:0007669"/>
    <property type="project" value="UniProtKB-UniRule"/>
</dbReference>
<protein>
    <recommendedName>
        <fullName evidence="7">Epidermal patterning factor-like protein</fullName>
    </recommendedName>
</protein>
<evidence type="ECO:0000313" key="8">
    <source>
        <dbReference type="EMBL" id="KAF7814370.1"/>
    </source>
</evidence>
<proteinExistence type="inferred from homology"/>
<dbReference type="Pfam" id="PF17181">
    <property type="entry name" value="EPF"/>
    <property type="match status" value="1"/>
</dbReference>
<accession>A0A834W8N7</accession>
<evidence type="ECO:0000313" key="9">
    <source>
        <dbReference type="Proteomes" id="UP000634136"/>
    </source>
</evidence>
<keyword evidence="3 7" id="KW-0217">Developmental protein</keyword>
<keyword evidence="5" id="KW-0732">Signal</keyword>
<comment type="subcellular location">
    <subcellularLocation>
        <location evidence="1 7">Secreted</location>
    </subcellularLocation>
</comment>
<comment type="caution">
    <text evidence="8">The sequence shown here is derived from an EMBL/GenBank/DDBJ whole genome shotgun (WGS) entry which is preliminary data.</text>
</comment>
<keyword evidence="4 7" id="KW-0964">Secreted</keyword>
<name>A0A834W8N7_9FABA</name>
<evidence type="ECO:0000256" key="7">
    <source>
        <dbReference type="RuleBase" id="RU367102"/>
    </source>
</evidence>
<gene>
    <name evidence="8" type="ORF">G2W53_028339</name>
</gene>
<evidence type="ECO:0000256" key="3">
    <source>
        <dbReference type="ARBA" id="ARBA00022473"/>
    </source>
</evidence>
<evidence type="ECO:0000256" key="5">
    <source>
        <dbReference type="ARBA" id="ARBA00022729"/>
    </source>
</evidence>
<sequence>MAPTCCSRIKVSIFTVAFIFSLSLLLLLLLPPISGGSAVLLHRRSSDDEGDHIIEEEEVVEKVVIGSKPPVCVNKCKKCRPCMATLVVPNGQRKKKGFKVWSRGEDDDTYYLLSWKCRCGDKLFQP</sequence>
<evidence type="ECO:0000256" key="1">
    <source>
        <dbReference type="ARBA" id="ARBA00004613"/>
    </source>
</evidence>
<keyword evidence="9" id="KW-1185">Reference proteome</keyword>
<dbReference type="Proteomes" id="UP000634136">
    <property type="component" value="Unassembled WGS sequence"/>
</dbReference>
<dbReference type="PANTHER" id="PTHR33109">
    <property type="entry name" value="EPIDERMAL PATTERNING FACTOR-LIKE PROTEIN 4"/>
    <property type="match status" value="1"/>
</dbReference>
<dbReference type="EMBL" id="JAAIUW010000009">
    <property type="protein sequence ID" value="KAF7814370.1"/>
    <property type="molecule type" value="Genomic_DNA"/>
</dbReference>
<dbReference type="AlphaFoldDB" id="A0A834W8N7"/>
<dbReference type="InterPro" id="IPR039455">
    <property type="entry name" value="EPFL"/>
</dbReference>
<evidence type="ECO:0000256" key="4">
    <source>
        <dbReference type="ARBA" id="ARBA00022525"/>
    </source>
</evidence>
<comment type="function">
    <text evidence="7">Controls stomatal patterning.</text>
</comment>
<keyword evidence="6" id="KW-1015">Disulfide bond</keyword>
<evidence type="ECO:0000256" key="2">
    <source>
        <dbReference type="ARBA" id="ARBA00008127"/>
    </source>
</evidence>
<dbReference type="PANTHER" id="PTHR33109:SF82">
    <property type="entry name" value="EPIDERMAL PATTERNING FACTOR-LIKE PROTEIN"/>
    <property type="match status" value="1"/>
</dbReference>
<dbReference type="GO" id="GO:0005576">
    <property type="term" value="C:extracellular region"/>
    <property type="evidence" value="ECO:0007669"/>
    <property type="project" value="UniProtKB-SubCell"/>
</dbReference>